<evidence type="ECO:0000313" key="11">
    <source>
        <dbReference type="EMBL" id="KAB5529991.1"/>
    </source>
</evidence>
<name>A0A5N5KI50_9ROSI</name>
<comment type="caution">
    <text evidence="11">The sequence shown here is derived from an EMBL/GenBank/DDBJ whole genome shotgun (WGS) entry which is preliminary data.</text>
</comment>
<evidence type="ECO:0000256" key="8">
    <source>
        <dbReference type="SAM" id="Coils"/>
    </source>
</evidence>
<dbReference type="InterPro" id="IPR039617">
    <property type="entry name" value="CLAVATA3-CLE"/>
</dbReference>
<dbReference type="Pfam" id="PF00071">
    <property type="entry name" value="Ras"/>
    <property type="match status" value="1"/>
</dbReference>
<evidence type="ECO:0000256" key="2">
    <source>
        <dbReference type="ARBA" id="ARBA00005416"/>
    </source>
</evidence>
<evidence type="ECO:0000256" key="4">
    <source>
        <dbReference type="ARBA" id="ARBA00022729"/>
    </source>
</evidence>
<dbReference type="Proteomes" id="UP000326939">
    <property type="component" value="Chromosome 13"/>
</dbReference>
<reference evidence="12" key="1">
    <citation type="journal article" date="2019" name="Gigascience">
        <title>De novo genome assembly of the endangered Acer yangbiense, a plant species with extremely small populations endemic to Yunnan Province, China.</title>
        <authorList>
            <person name="Yang J."/>
            <person name="Wariss H.M."/>
            <person name="Tao L."/>
            <person name="Zhang R."/>
            <person name="Yun Q."/>
            <person name="Hollingsworth P."/>
            <person name="Dao Z."/>
            <person name="Luo G."/>
            <person name="Guo H."/>
            <person name="Ma Y."/>
            <person name="Sun W."/>
        </authorList>
    </citation>
    <scope>NUCLEOTIDE SEQUENCE [LARGE SCALE GENOMIC DNA]</scope>
    <source>
        <strain evidence="12">cv. br00</strain>
    </source>
</reference>
<keyword evidence="12" id="KW-1185">Reference proteome</keyword>
<dbReference type="SUPFAM" id="SSF47473">
    <property type="entry name" value="EF-hand"/>
    <property type="match status" value="1"/>
</dbReference>
<dbReference type="GO" id="GO:0005509">
    <property type="term" value="F:calcium ion binding"/>
    <property type="evidence" value="ECO:0007669"/>
    <property type="project" value="InterPro"/>
</dbReference>
<evidence type="ECO:0000256" key="3">
    <source>
        <dbReference type="ARBA" id="ARBA00022525"/>
    </source>
</evidence>
<evidence type="ECO:0000256" key="9">
    <source>
        <dbReference type="SAM" id="MobiDB-lite"/>
    </source>
</evidence>
<dbReference type="GO" id="GO:0030154">
    <property type="term" value="P:cell differentiation"/>
    <property type="evidence" value="ECO:0007669"/>
    <property type="project" value="UniProtKB-KW"/>
</dbReference>
<dbReference type="InterPro" id="IPR011992">
    <property type="entry name" value="EF-hand-dom_pair"/>
</dbReference>
<feature type="region of interest" description="Disordered" evidence="9">
    <location>
        <begin position="182"/>
        <end position="201"/>
    </location>
</feature>
<dbReference type="EMBL" id="VDCV01000013">
    <property type="protein sequence ID" value="KAB5529991.1"/>
    <property type="molecule type" value="Genomic_DNA"/>
</dbReference>
<evidence type="ECO:0000256" key="1">
    <source>
        <dbReference type="ARBA" id="ARBA00004239"/>
    </source>
</evidence>
<gene>
    <name evidence="11" type="ORF">DKX38_020072</name>
</gene>
<dbReference type="Gene3D" id="2.60.120.200">
    <property type="match status" value="1"/>
</dbReference>
<keyword evidence="8" id="KW-0175">Coiled coil</keyword>
<dbReference type="SUPFAM" id="SSF52540">
    <property type="entry name" value="P-loop containing nucleoside triphosphate hydrolases"/>
    <property type="match status" value="1"/>
</dbReference>
<sequence length="201" mass="22799">MADQLTDDQISEFKEAFSLFDKDRDGRQSFLNTSKWIEEVRTERGSDVIIVLVGNKTDLVEKRSIESSMGGDFFRDFDITWGDQRAKILNGGQLLTLSLDKDSGSGFRSKNEIEKTIATTNRRIEQMELAMKTKEDRWIFLTSQSRILKGDQAMQGNVKSSRDLLLELGFELSKVEHYQKLSAHGADSDRLSPGGPDPQHH</sequence>
<dbReference type="PANTHER" id="PTHR36016:SF1">
    <property type="entry name" value="CLAVATA3_ESR (CLE)-RELATED PROTEIN 5-RELATED"/>
    <property type="match status" value="1"/>
</dbReference>
<evidence type="ECO:0000256" key="7">
    <source>
        <dbReference type="ARBA" id="ARBA00023278"/>
    </source>
</evidence>
<dbReference type="GO" id="GO:0005525">
    <property type="term" value="F:GTP binding"/>
    <property type="evidence" value="ECO:0007669"/>
    <property type="project" value="InterPro"/>
</dbReference>
<comment type="similarity">
    <text evidence="2">Belongs to the CLV3/ESR signal peptide family.</text>
</comment>
<keyword evidence="3" id="KW-0964">Secreted</keyword>
<dbReference type="GO" id="GO:0003924">
    <property type="term" value="F:GTPase activity"/>
    <property type="evidence" value="ECO:0007669"/>
    <property type="project" value="InterPro"/>
</dbReference>
<evidence type="ECO:0000259" key="10">
    <source>
        <dbReference type="PROSITE" id="PS50222"/>
    </source>
</evidence>
<feature type="coiled-coil region" evidence="8">
    <location>
        <begin position="110"/>
        <end position="137"/>
    </location>
</feature>
<keyword evidence="4" id="KW-0732">Signal</keyword>
<dbReference type="InterPro" id="IPR001806">
    <property type="entry name" value="Small_GTPase"/>
</dbReference>
<feature type="domain" description="EF-hand" evidence="10">
    <location>
        <begin position="8"/>
        <end position="43"/>
    </location>
</feature>
<evidence type="ECO:0000313" key="12">
    <source>
        <dbReference type="Proteomes" id="UP000326939"/>
    </source>
</evidence>
<comment type="subcellular location">
    <subcellularLocation>
        <location evidence="1">Secreted</location>
        <location evidence="1">Extracellular space</location>
    </subcellularLocation>
</comment>
<dbReference type="Gene3D" id="1.10.238.10">
    <property type="entry name" value="EF-hand"/>
    <property type="match status" value="1"/>
</dbReference>
<keyword evidence="5" id="KW-0221">Differentiation</keyword>
<dbReference type="GO" id="GO:0005576">
    <property type="term" value="C:extracellular region"/>
    <property type="evidence" value="ECO:0007669"/>
    <property type="project" value="UniProtKB-SubCell"/>
</dbReference>
<organism evidence="11 12">
    <name type="scientific">Salix brachista</name>
    <dbReference type="NCBI Taxonomy" id="2182728"/>
    <lineage>
        <taxon>Eukaryota</taxon>
        <taxon>Viridiplantae</taxon>
        <taxon>Streptophyta</taxon>
        <taxon>Embryophyta</taxon>
        <taxon>Tracheophyta</taxon>
        <taxon>Spermatophyta</taxon>
        <taxon>Magnoliopsida</taxon>
        <taxon>eudicotyledons</taxon>
        <taxon>Gunneridae</taxon>
        <taxon>Pentapetalae</taxon>
        <taxon>rosids</taxon>
        <taxon>fabids</taxon>
        <taxon>Malpighiales</taxon>
        <taxon>Salicaceae</taxon>
        <taxon>Saliceae</taxon>
        <taxon>Salix</taxon>
    </lineage>
</organism>
<proteinExistence type="inferred from homology"/>
<dbReference type="AlphaFoldDB" id="A0A5N5KI50"/>
<dbReference type="PROSITE" id="PS50222">
    <property type="entry name" value="EF_HAND_2"/>
    <property type="match status" value="1"/>
</dbReference>
<dbReference type="InterPro" id="IPR002048">
    <property type="entry name" value="EF_hand_dom"/>
</dbReference>
<dbReference type="InterPro" id="IPR027417">
    <property type="entry name" value="P-loop_NTPase"/>
</dbReference>
<protein>
    <recommendedName>
        <fullName evidence="10">EF-hand domain-containing protein</fullName>
    </recommendedName>
</protein>
<evidence type="ECO:0000256" key="5">
    <source>
        <dbReference type="ARBA" id="ARBA00022782"/>
    </source>
</evidence>
<accession>A0A5N5KI50</accession>
<keyword evidence="6" id="KW-0325">Glycoprotein</keyword>
<evidence type="ECO:0000256" key="6">
    <source>
        <dbReference type="ARBA" id="ARBA00023180"/>
    </source>
</evidence>
<dbReference type="PANTHER" id="PTHR36016">
    <property type="entry name" value="CLAVATA3/ESR (CLE)-RELATED PROTEIN 7"/>
    <property type="match status" value="1"/>
</dbReference>
<keyword evidence="7" id="KW-0379">Hydroxylation</keyword>